<gene>
    <name evidence="4" type="ORF">CDAR_45071</name>
</gene>
<feature type="disulfide bond" evidence="2">
    <location>
        <begin position="29"/>
        <end position="41"/>
    </location>
</feature>
<evidence type="ECO:0000256" key="3">
    <source>
        <dbReference type="SAM" id="SignalP"/>
    </source>
</evidence>
<evidence type="ECO:0000313" key="4">
    <source>
        <dbReference type="EMBL" id="GIY62713.1"/>
    </source>
</evidence>
<comment type="caution">
    <text evidence="2">Lacks conserved residue(s) required for the propagation of feature annotation.</text>
</comment>
<name>A0AAV4UY82_9ARAC</name>
<dbReference type="Proteomes" id="UP001054837">
    <property type="component" value="Unassembled WGS sequence"/>
</dbReference>
<dbReference type="InterPro" id="IPR002172">
    <property type="entry name" value="LDrepeatLR_classA_rpt"/>
</dbReference>
<evidence type="ECO:0000256" key="1">
    <source>
        <dbReference type="ARBA" id="ARBA00023157"/>
    </source>
</evidence>
<keyword evidence="3" id="KW-0732">Signal</keyword>
<dbReference type="Gene3D" id="4.10.400.10">
    <property type="entry name" value="Low-density Lipoprotein Receptor"/>
    <property type="match status" value="1"/>
</dbReference>
<feature type="chain" id="PRO_5043674656" evidence="3">
    <location>
        <begin position="25"/>
        <end position="111"/>
    </location>
</feature>
<dbReference type="EMBL" id="BPLQ01012118">
    <property type="protein sequence ID" value="GIY62713.1"/>
    <property type="molecule type" value="Genomic_DNA"/>
</dbReference>
<dbReference type="PROSITE" id="PS50068">
    <property type="entry name" value="LDLRA_2"/>
    <property type="match status" value="1"/>
</dbReference>
<feature type="signal peptide" evidence="3">
    <location>
        <begin position="1"/>
        <end position="24"/>
    </location>
</feature>
<sequence>MRREEMELLWLVFCFVTSLSVTPAEKIGCEPTEFRCSSGQCVDSGRYCDGNSDCFDSSDEPERCTMFNIKSNNVKSFIHQLPTPRQQCFPISLLKWITHTAPISPIDFKKK</sequence>
<feature type="disulfide bond" evidence="2">
    <location>
        <begin position="36"/>
        <end position="54"/>
    </location>
</feature>
<dbReference type="Pfam" id="PF00057">
    <property type="entry name" value="Ldl_recept_a"/>
    <property type="match status" value="1"/>
</dbReference>
<dbReference type="InterPro" id="IPR036055">
    <property type="entry name" value="LDL_receptor-like_sf"/>
</dbReference>
<keyword evidence="5" id="KW-1185">Reference proteome</keyword>
<evidence type="ECO:0000313" key="5">
    <source>
        <dbReference type="Proteomes" id="UP001054837"/>
    </source>
</evidence>
<organism evidence="4 5">
    <name type="scientific">Caerostris darwini</name>
    <dbReference type="NCBI Taxonomy" id="1538125"/>
    <lineage>
        <taxon>Eukaryota</taxon>
        <taxon>Metazoa</taxon>
        <taxon>Ecdysozoa</taxon>
        <taxon>Arthropoda</taxon>
        <taxon>Chelicerata</taxon>
        <taxon>Arachnida</taxon>
        <taxon>Araneae</taxon>
        <taxon>Araneomorphae</taxon>
        <taxon>Entelegynae</taxon>
        <taxon>Araneoidea</taxon>
        <taxon>Araneidae</taxon>
        <taxon>Caerostris</taxon>
    </lineage>
</organism>
<keyword evidence="1 2" id="KW-1015">Disulfide bond</keyword>
<dbReference type="AlphaFoldDB" id="A0AAV4UY82"/>
<protein>
    <submittedName>
        <fullName evidence="4">Uncharacterized protein</fullName>
    </submittedName>
</protein>
<dbReference type="InterPro" id="IPR023415">
    <property type="entry name" value="LDLR_class-A_CS"/>
</dbReference>
<dbReference type="PROSITE" id="PS01209">
    <property type="entry name" value="LDLRA_1"/>
    <property type="match status" value="1"/>
</dbReference>
<dbReference type="SUPFAM" id="SSF57424">
    <property type="entry name" value="LDL receptor-like module"/>
    <property type="match status" value="1"/>
</dbReference>
<accession>A0AAV4UY82</accession>
<proteinExistence type="predicted"/>
<comment type="caution">
    <text evidence="4">The sequence shown here is derived from an EMBL/GenBank/DDBJ whole genome shotgun (WGS) entry which is preliminary data.</text>
</comment>
<dbReference type="CDD" id="cd00112">
    <property type="entry name" value="LDLa"/>
    <property type="match status" value="1"/>
</dbReference>
<dbReference type="SMART" id="SM00192">
    <property type="entry name" value="LDLa"/>
    <property type="match status" value="1"/>
</dbReference>
<reference evidence="4 5" key="1">
    <citation type="submission" date="2021-06" db="EMBL/GenBank/DDBJ databases">
        <title>Caerostris darwini draft genome.</title>
        <authorList>
            <person name="Kono N."/>
            <person name="Arakawa K."/>
        </authorList>
    </citation>
    <scope>NUCLEOTIDE SEQUENCE [LARGE SCALE GENOMIC DNA]</scope>
</reference>
<evidence type="ECO:0000256" key="2">
    <source>
        <dbReference type="PROSITE-ProRule" id="PRU00124"/>
    </source>
</evidence>